<dbReference type="InterPro" id="IPR036388">
    <property type="entry name" value="WH-like_DNA-bd_sf"/>
</dbReference>
<dbReference type="InterPro" id="IPR011711">
    <property type="entry name" value="GntR_C"/>
</dbReference>
<gene>
    <name evidence="5" type="ORF">C1I60_05880</name>
</gene>
<keyword evidence="3" id="KW-0804">Transcription</keyword>
<organism evidence="5 6">
    <name type="scientific">Paenibacillus terrae</name>
    <dbReference type="NCBI Taxonomy" id="159743"/>
    <lineage>
        <taxon>Bacteria</taxon>
        <taxon>Bacillati</taxon>
        <taxon>Bacillota</taxon>
        <taxon>Bacilli</taxon>
        <taxon>Bacillales</taxon>
        <taxon>Paenibacillaceae</taxon>
        <taxon>Paenibacillus</taxon>
    </lineage>
</organism>
<sequence>MSIKSIQKNNIVNSVFEQMNEHIRSGYWEVGSKIPSEIQLCEMFQVSRVSVRSAIQKLRDMGIVTTHQGRGTFVAEVPNEFTFFDSGPIMRLSEKQFLDMMDFRLTVELKCLELAAQHASDEDFQSLENILNTMINNKNNYKKYTEADFEFHLAIAKASKNDVFYSVTKGIKELYYFYLEELNRVFGVTLESIEVHINIFRALQNRNSDAAQEIIKESMKENVVKMKQHLSSNK</sequence>
<evidence type="ECO:0000259" key="4">
    <source>
        <dbReference type="PROSITE" id="PS50949"/>
    </source>
</evidence>
<dbReference type="PANTHER" id="PTHR43537:SF5">
    <property type="entry name" value="UXU OPERON TRANSCRIPTIONAL REGULATOR"/>
    <property type="match status" value="1"/>
</dbReference>
<dbReference type="PROSITE" id="PS50949">
    <property type="entry name" value="HTH_GNTR"/>
    <property type="match status" value="1"/>
</dbReference>
<dbReference type="InterPro" id="IPR008920">
    <property type="entry name" value="TF_FadR/GntR_C"/>
</dbReference>
<keyword evidence="2" id="KW-0238">DNA-binding</keyword>
<dbReference type="SUPFAM" id="SSF48008">
    <property type="entry name" value="GntR ligand-binding domain-like"/>
    <property type="match status" value="1"/>
</dbReference>
<evidence type="ECO:0000313" key="6">
    <source>
        <dbReference type="Proteomes" id="UP000308114"/>
    </source>
</evidence>
<name>A0A4U2Q190_9BACL</name>
<keyword evidence="1" id="KW-0805">Transcription regulation</keyword>
<evidence type="ECO:0000313" key="5">
    <source>
        <dbReference type="EMBL" id="TKH45962.1"/>
    </source>
</evidence>
<dbReference type="SUPFAM" id="SSF46785">
    <property type="entry name" value="Winged helix' DNA-binding domain"/>
    <property type="match status" value="1"/>
</dbReference>
<evidence type="ECO:0000256" key="1">
    <source>
        <dbReference type="ARBA" id="ARBA00023015"/>
    </source>
</evidence>
<feature type="domain" description="HTH gntR-type" evidence="4">
    <location>
        <begin position="9"/>
        <end position="77"/>
    </location>
</feature>
<protein>
    <submittedName>
        <fullName evidence="5">FadR family transcriptional regulator</fullName>
    </submittedName>
</protein>
<evidence type="ECO:0000256" key="3">
    <source>
        <dbReference type="ARBA" id="ARBA00023163"/>
    </source>
</evidence>
<dbReference type="EMBL" id="PNXQ01000005">
    <property type="protein sequence ID" value="TKH45962.1"/>
    <property type="molecule type" value="Genomic_DNA"/>
</dbReference>
<reference evidence="5 6" key="1">
    <citation type="submission" date="2018-01" db="EMBL/GenBank/DDBJ databases">
        <title>Bacillales members from the olive rhizosphere are effective biological control agents against Verticillium dahliae.</title>
        <authorList>
            <person name="Gomez-Lama C."/>
            <person name="Legarda G."/>
            <person name="Ruano-Rosa D."/>
            <person name="Pizarro-Tobias P."/>
            <person name="Valverde-Corredor A."/>
            <person name="Niqui J.L."/>
            <person name="Trivino J.C."/>
            <person name="Roca A."/>
            <person name="Mercado-Blanco J."/>
        </authorList>
    </citation>
    <scope>NUCLEOTIDE SEQUENCE [LARGE SCALE GENOMIC DNA]</scope>
    <source>
        <strain evidence="5 6">PIC167</strain>
    </source>
</reference>
<dbReference type="GO" id="GO:0003677">
    <property type="term" value="F:DNA binding"/>
    <property type="evidence" value="ECO:0007669"/>
    <property type="project" value="UniProtKB-KW"/>
</dbReference>
<dbReference type="CDD" id="cd07377">
    <property type="entry name" value="WHTH_GntR"/>
    <property type="match status" value="1"/>
</dbReference>
<dbReference type="AlphaFoldDB" id="A0A4U2Q190"/>
<dbReference type="InterPro" id="IPR000524">
    <property type="entry name" value="Tscrpt_reg_HTH_GntR"/>
</dbReference>
<proteinExistence type="predicted"/>
<dbReference type="PRINTS" id="PR00035">
    <property type="entry name" value="HTHGNTR"/>
</dbReference>
<dbReference type="PANTHER" id="PTHR43537">
    <property type="entry name" value="TRANSCRIPTIONAL REGULATOR, GNTR FAMILY"/>
    <property type="match status" value="1"/>
</dbReference>
<dbReference type="Pfam" id="PF07729">
    <property type="entry name" value="FCD"/>
    <property type="match status" value="1"/>
</dbReference>
<accession>A0A4U2Q190</accession>
<dbReference type="Pfam" id="PF00392">
    <property type="entry name" value="GntR"/>
    <property type="match status" value="1"/>
</dbReference>
<dbReference type="SMART" id="SM00895">
    <property type="entry name" value="FCD"/>
    <property type="match status" value="1"/>
</dbReference>
<dbReference type="Gene3D" id="1.20.120.530">
    <property type="entry name" value="GntR ligand-binding domain-like"/>
    <property type="match status" value="1"/>
</dbReference>
<dbReference type="Proteomes" id="UP000308114">
    <property type="component" value="Unassembled WGS sequence"/>
</dbReference>
<dbReference type="SMART" id="SM00345">
    <property type="entry name" value="HTH_GNTR"/>
    <property type="match status" value="1"/>
</dbReference>
<dbReference type="RefSeq" id="WP_137060885.1">
    <property type="nucleotide sequence ID" value="NZ_PNXQ01000005.1"/>
</dbReference>
<evidence type="ECO:0000256" key="2">
    <source>
        <dbReference type="ARBA" id="ARBA00023125"/>
    </source>
</evidence>
<comment type="caution">
    <text evidence="5">The sequence shown here is derived from an EMBL/GenBank/DDBJ whole genome shotgun (WGS) entry which is preliminary data.</text>
</comment>
<dbReference type="Gene3D" id="1.10.10.10">
    <property type="entry name" value="Winged helix-like DNA-binding domain superfamily/Winged helix DNA-binding domain"/>
    <property type="match status" value="1"/>
</dbReference>
<dbReference type="GO" id="GO:0003700">
    <property type="term" value="F:DNA-binding transcription factor activity"/>
    <property type="evidence" value="ECO:0007669"/>
    <property type="project" value="InterPro"/>
</dbReference>
<dbReference type="InterPro" id="IPR036390">
    <property type="entry name" value="WH_DNA-bd_sf"/>
</dbReference>